<sequence length="50" mass="5383">MVPVPAGVLLPGTPPEVRWQAGDRLETLFERRCDELAARGRAQALAVDGP</sequence>
<feature type="non-terminal residue" evidence="1">
    <location>
        <position position="50"/>
    </location>
</feature>
<comment type="caution">
    <text evidence="1">The sequence shown here is derived from an EMBL/GenBank/DDBJ whole genome shotgun (WGS) entry which is preliminary data.</text>
</comment>
<evidence type="ECO:0000313" key="1">
    <source>
        <dbReference type="EMBL" id="NKX52491.1"/>
    </source>
</evidence>
<gene>
    <name evidence="1" type="ORF">HER39_18320</name>
</gene>
<evidence type="ECO:0000313" key="2">
    <source>
        <dbReference type="Proteomes" id="UP000523795"/>
    </source>
</evidence>
<dbReference type="EMBL" id="JAAZSR010000560">
    <property type="protein sequence ID" value="NKX52491.1"/>
    <property type="molecule type" value="Genomic_DNA"/>
</dbReference>
<accession>A0ABX1JUT4</accession>
<reference evidence="1 2" key="1">
    <citation type="submission" date="2020-04" db="EMBL/GenBank/DDBJ databases">
        <authorList>
            <person name="Liu S."/>
        </authorList>
    </citation>
    <scope>NUCLEOTIDE SEQUENCE [LARGE SCALE GENOMIC DNA]</scope>
    <source>
        <strain evidence="1 2">CGMCC 1.15091</strain>
    </source>
</reference>
<dbReference type="Proteomes" id="UP000523795">
    <property type="component" value="Unassembled WGS sequence"/>
</dbReference>
<protein>
    <submittedName>
        <fullName evidence="1">Uncharacterized protein</fullName>
    </submittedName>
</protein>
<organism evidence="1 2">
    <name type="scientific">Arthrobacter deserti</name>
    <dbReference type="NCBI Taxonomy" id="1742687"/>
    <lineage>
        <taxon>Bacteria</taxon>
        <taxon>Bacillati</taxon>
        <taxon>Actinomycetota</taxon>
        <taxon>Actinomycetes</taxon>
        <taxon>Micrococcales</taxon>
        <taxon>Micrococcaceae</taxon>
        <taxon>Arthrobacter</taxon>
    </lineage>
</organism>
<proteinExistence type="predicted"/>
<keyword evidence="2" id="KW-1185">Reference proteome</keyword>
<name>A0ABX1JUT4_9MICC</name>